<evidence type="ECO:0000313" key="1">
    <source>
        <dbReference type="EMBL" id="QHJ75703.1"/>
    </source>
</evidence>
<proteinExistence type="predicted"/>
<protein>
    <submittedName>
        <fullName evidence="1">Hinge connector of long tail fiber</fullName>
    </submittedName>
</protein>
<keyword evidence="2" id="KW-1185">Reference proteome</keyword>
<name>A0A6B9T0J4_9CAUD</name>
<accession>A0A6B9T0J4</accession>
<sequence>MADLKAGTTIGGTLVWTQGNFPLYPTGDTLLYKTYKIYSEKDKPQAIDNDFVSKANGGTYIGNIGAPALGITGSSGITGKGLSLYNGVTNGEPEYGIHFSRTNTFGTHGNNTQDWATYFTHRGGVYPWIFRGVLNGVVTNLASVSSSGVWQGPDVIIQNSPTFAAHATRKDYVDNQINIVTINANSRVLRSGDSMTGPLTAPNIISNNAATSAAHVPRLDQVVQRGVILDFGTF</sequence>
<dbReference type="Proteomes" id="UP000464274">
    <property type="component" value="Segment"/>
</dbReference>
<evidence type="ECO:0000313" key="2">
    <source>
        <dbReference type="Proteomes" id="UP000464274"/>
    </source>
</evidence>
<gene>
    <name evidence="1" type="ORF">vBAbaMPhT2_091</name>
</gene>
<reference evidence="1 2" key="1">
    <citation type="submission" date="2019-12" db="EMBL/GenBank/DDBJ databases">
        <title>Developing bacteriophages as a method of controlling the opportunistic pathogen Acinetobacter baumannii in Thai hospitals.</title>
        <authorList>
            <person name="Styles K.M."/>
            <person name="Smith S.E."/>
            <person name="Thummeepak R."/>
            <person name="Leungtongkam U."/>
            <person name="Christie G.S."/>
            <person name="Millard A."/>
            <person name="Moat J."/>
            <person name="Dowson C.C."/>
            <person name="Wellington E.M."/>
            <person name="Sitthisak S."/>
            <person name="Sagona A.P."/>
        </authorList>
    </citation>
    <scope>NUCLEOTIDE SEQUENCE [LARGE SCALE GENOMIC DNA]</scope>
</reference>
<organism evidence="1 2">
    <name type="scientific">Acinetobacter phage vB_AbaM_PhT2</name>
    <dbReference type="NCBI Taxonomy" id="2690230"/>
    <lineage>
        <taxon>Viruses</taxon>
        <taxon>Duplodnaviria</taxon>
        <taxon>Heunggongvirae</taxon>
        <taxon>Uroviricota</taxon>
        <taxon>Caudoviricetes</taxon>
        <taxon>Pantevenvirales</taxon>
        <taxon>Straboviridae</taxon>
        <taxon>Twarogvirinae</taxon>
        <taxon>Hadassahvirus</taxon>
        <taxon>Hadassahvirus pht2</taxon>
    </lineage>
</organism>
<dbReference type="EMBL" id="MN864865">
    <property type="protein sequence ID" value="QHJ75703.1"/>
    <property type="molecule type" value="Genomic_DNA"/>
</dbReference>